<reference evidence="2 3" key="1">
    <citation type="journal article" date="2012" name="Science">
        <title>The Paleozoic origin of enzymatic lignin decomposition reconstructed from 31 fungal genomes.</title>
        <authorList>
            <person name="Floudas D."/>
            <person name="Binder M."/>
            <person name="Riley R."/>
            <person name="Barry K."/>
            <person name="Blanchette R.A."/>
            <person name="Henrissat B."/>
            <person name="Martinez A.T."/>
            <person name="Otillar R."/>
            <person name="Spatafora J.W."/>
            <person name="Yadav J.S."/>
            <person name="Aerts A."/>
            <person name="Benoit I."/>
            <person name="Boyd A."/>
            <person name="Carlson A."/>
            <person name="Copeland A."/>
            <person name="Coutinho P.M."/>
            <person name="de Vries R.P."/>
            <person name="Ferreira P."/>
            <person name="Findley K."/>
            <person name="Foster B."/>
            <person name="Gaskell J."/>
            <person name="Glotzer D."/>
            <person name="Gorecki P."/>
            <person name="Heitman J."/>
            <person name="Hesse C."/>
            <person name="Hori C."/>
            <person name="Igarashi K."/>
            <person name="Jurgens J.A."/>
            <person name="Kallen N."/>
            <person name="Kersten P."/>
            <person name="Kohler A."/>
            <person name="Kuees U."/>
            <person name="Kumar T.K.A."/>
            <person name="Kuo A."/>
            <person name="LaButti K."/>
            <person name="Larrondo L.F."/>
            <person name="Lindquist E."/>
            <person name="Ling A."/>
            <person name="Lombard V."/>
            <person name="Lucas S."/>
            <person name="Lundell T."/>
            <person name="Martin R."/>
            <person name="McLaughlin D.J."/>
            <person name="Morgenstern I."/>
            <person name="Morin E."/>
            <person name="Murat C."/>
            <person name="Nagy L.G."/>
            <person name="Nolan M."/>
            <person name="Ohm R.A."/>
            <person name="Patyshakuliyeva A."/>
            <person name="Rokas A."/>
            <person name="Ruiz-Duenas F.J."/>
            <person name="Sabat G."/>
            <person name="Salamov A."/>
            <person name="Samejima M."/>
            <person name="Schmutz J."/>
            <person name="Slot J.C."/>
            <person name="St John F."/>
            <person name="Stenlid J."/>
            <person name="Sun H."/>
            <person name="Sun S."/>
            <person name="Syed K."/>
            <person name="Tsang A."/>
            <person name="Wiebenga A."/>
            <person name="Young D."/>
            <person name="Pisabarro A."/>
            <person name="Eastwood D.C."/>
            <person name="Martin F."/>
            <person name="Cullen D."/>
            <person name="Grigoriev I.V."/>
            <person name="Hibbett D.S."/>
        </authorList>
    </citation>
    <scope>NUCLEOTIDE SEQUENCE</scope>
    <source>
        <strain evidence="3">FP-58527</strain>
    </source>
</reference>
<dbReference type="HOGENOM" id="CLU_464626_0_0_1"/>
<evidence type="ECO:0000313" key="3">
    <source>
        <dbReference type="Proteomes" id="UP000015241"/>
    </source>
</evidence>
<dbReference type="AlphaFoldDB" id="S8E6M7"/>
<evidence type="ECO:0000256" key="1">
    <source>
        <dbReference type="SAM" id="MobiDB-lite"/>
    </source>
</evidence>
<protein>
    <submittedName>
        <fullName evidence="2">Uncharacterized protein</fullName>
    </submittedName>
</protein>
<gene>
    <name evidence="2" type="ORF">FOMPIDRAFT_1017352</name>
</gene>
<name>S8E6M7_FOMSC</name>
<sequence length="587" mass="62762">MLSDFEFHFSDYLSEHLHAGPSMEPTVWNPAFTMEPGQLSVSALDDLTEEINDLIEQQQLLYATFEQFPVEVDGVGEEACVATANEVVEDEVSPPPTSSTMTRASTPSPSHKPLPGLQAGPVVPAAPLSASASASATSSGICILGLGDGCTSSTDSASPTVPSSSGLSSASASATDSSSSSATGTDSVSASATDSASATSSSASSTGICILGIGDGCSSSIASSDAHVYISPSDPSRRSKRLRTKGPVDYTGQEDDDEDAEERPTKRRKPLSEVQEETESHGARATAQSSSKGKQPAARRGEKKVKENIAPRKALWHCEPCDMDMVDDDKTRQRHLASRGHKKALGDDPPKTGDAVVKCHLCGKVWDAVVRHQKTNCPGRVVSPPTSPSDDLSSSAESILCYIVYCRIIISIYFARPHRSTSWFLDRFHLMINRLIAMGDCAVPHSALTRQKQPVRPFRGTTVVYGAGASHDDYSARDSQSPPLKPAASGNELPLWGCFAKDGHDAARGMGKLFASQAVTSHSRLTLYFHDCSAQGYRRKSYWLSLRRLGRLLESRRGFMVDANGVNQQCLRSPLLTAVAVKERSAP</sequence>
<evidence type="ECO:0000313" key="2">
    <source>
        <dbReference type="EMBL" id="EPS99038.1"/>
    </source>
</evidence>
<dbReference type="Proteomes" id="UP000015241">
    <property type="component" value="Unassembled WGS sequence"/>
</dbReference>
<dbReference type="InParanoid" id="S8E6M7"/>
<proteinExistence type="predicted"/>
<accession>S8E6M7</accession>
<feature type="region of interest" description="Disordered" evidence="1">
    <location>
        <begin position="330"/>
        <end position="350"/>
    </location>
</feature>
<feature type="region of interest" description="Disordered" evidence="1">
    <location>
        <begin position="153"/>
        <end position="202"/>
    </location>
</feature>
<feature type="region of interest" description="Disordered" evidence="1">
    <location>
        <begin position="228"/>
        <end position="306"/>
    </location>
</feature>
<dbReference type="OrthoDB" id="2816077at2759"/>
<feature type="compositionally biased region" description="Acidic residues" evidence="1">
    <location>
        <begin position="252"/>
        <end position="261"/>
    </location>
</feature>
<keyword evidence="3" id="KW-1185">Reference proteome</keyword>
<dbReference type="EMBL" id="KE504160">
    <property type="protein sequence ID" value="EPS99038.1"/>
    <property type="molecule type" value="Genomic_DNA"/>
</dbReference>
<feature type="compositionally biased region" description="Basic residues" evidence="1">
    <location>
        <begin position="332"/>
        <end position="343"/>
    </location>
</feature>
<organism evidence="2 3">
    <name type="scientific">Fomitopsis schrenkii</name>
    <name type="common">Brown rot fungus</name>
    <dbReference type="NCBI Taxonomy" id="2126942"/>
    <lineage>
        <taxon>Eukaryota</taxon>
        <taxon>Fungi</taxon>
        <taxon>Dikarya</taxon>
        <taxon>Basidiomycota</taxon>
        <taxon>Agaricomycotina</taxon>
        <taxon>Agaricomycetes</taxon>
        <taxon>Polyporales</taxon>
        <taxon>Fomitopsis</taxon>
    </lineage>
</organism>
<feature type="region of interest" description="Disordered" evidence="1">
    <location>
        <begin position="88"/>
        <end position="120"/>
    </location>
</feature>
<feature type="compositionally biased region" description="Polar residues" evidence="1">
    <location>
        <begin position="98"/>
        <end position="109"/>
    </location>
</feature>